<evidence type="ECO:0000313" key="4">
    <source>
        <dbReference type="Proteomes" id="UP000609802"/>
    </source>
</evidence>
<dbReference type="Pfam" id="PF09608">
    <property type="entry name" value="Alph_Pro_TM"/>
    <property type="match status" value="1"/>
</dbReference>
<dbReference type="EMBL" id="BNCH01000004">
    <property type="protein sequence ID" value="GHE99121.1"/>
    <property type="molecule type" value="Genomic_DNA"/>
</dbReference>
<keyword evidence="4" id="KW-1185">Reference proteome</keyword>
<dbReference type="InterPro" id="IPR019088">
    <property type="entry name" value="CHP02186-rel_TM"/>
</dbReference>
<proteinExistence type="predicted"/>
<organism evidence="3 4">
    <name type="scientific">Aliiroseovarius zhejiangensis</name>
    <dbReference type="NCBI Taxonomy" id="1632025"/>
    <lineage>
        <taxon>Bacteria</taxon>
        <taxon>Pseudomonadati</taxon>
        <taxon>Pseudomonadota</taxon>
        <taxon>Alphaproteobacteria</taxon>
        <taxon>Rhodobacterales</taxon>
        <taxon>Paracoccaceae</taxon>
        <taxon>Aliiroseovarius</taxon>
    </lineage>
</organism>
<feature type="signal peptide" evidence="2">
    <location>
        <begin position="1"/>
        <end position="20"/>
    </location>
</feature>
<keyword evidence="2" id="KW-0732">Signal</keyword>
<evidence type="ECO:0000313" key="3">
    <source>
        <dbReference type="EMBL" id="GHE99121.1"/>
    </source>
</evidence>
<sequence length="255" mass="28139">MLRLLALLTLALCAALPARAEKVVAGLSQNRVSITATFVGSEILIFGAVKRDAPPPSDSPLQVIVVVEGPAHPVTVRKKDRRFGIWINTDAIELAAAPSFYAVATSAPLTETLSILDDLKHVISVERSIRISDNPFTNEDPRDFTRALIRIREKSGLYKLMENSVTLQEETLFDTRIALPSNLTEGDYRTRIYLTREGSVASQYETVINVQKVGLERWIFNLAHEQPLVYGILSLVIAIAAGWGASALFRVILRT</sequence>
<dbReference type="Proteomes" id="UP000609802">
    <property type="component" value="Unassembled WGS sequence"/>
</dbReference>
<evidence type="ECO:0000256" key="1">
    <source>
        <dbReference type="SAM" id="Phobius"/>
    </source>
</evidence>
<feature type="transmembrane region" description="Helical" evidence="1">
    <location>
        <begin position="228"/>
        <end position="253"/>
    </location>
</feature>
<comment type="caution">
    <text evidence="3">The sequence shown here is derived from an EMBL/GenBank/DDBJ whole genome shotgun (WGS) entry which is preliminary data.</text>
</comment>
<protein>
    <submittedName>
        <fullName evidence="3">Membrane protein</fullName>
    </submittedName>
</protein>
<keyword evidence="1" id="KW-0472">Membrane</keyword>
<evidence type="ECO:0000256" key="2">
    <source>
        <dbReference type="SAM" id="SignalP"/>
    </source>
</evidence>
<dbReference type="RefSeq" id="WP_191286368.1">
    <property type="nucleotide sequence ID" value="NZ_BNCH01000004.1"/>
</dbReference>
<name>A0ABQ3J277_9RHOB</name>
<feature type="chain" id="PRO_5046849760" evidence="2">
    <location>
        <begin position="21"/>
        <end position="255"/>
    </location>
</feature>
<reference evidence="4" key="1">
    <citation type="journal article" date="2019" name="Int. J. Syst. Evol. Microbiol.">
        <title>The Global Catalogue of Microorganisms (GCM) 10K type strain sequencing project: providing services to taxonomists for standard genome sequencing and annotation.</title>
        <authorList>
            <consortium name="The Broad Institute Genomics Platform"/>
            <consortium name="The Broad Institute Genome Sequencing Center for Infectious Disease"/>
            <person name="Wu L."/>
            <person name="Ma J."/>
        </authorList>
    </citation>
    <scope>NUCLEOTIDE SEQUENCE [LARGE SCALE GENOMIC DNA]</scope>
    <source>
        <strain evidence="4">KCTC 42443</strain>
    </source>
</reference>
<accession>A0ABQ3J277</accession>
<gene>
    <name evidence="3" type="ORF">GCM10016455_19810</name>
</gene>
<keyword evidence="1" id="KW-0812">Transmembrane</keyword>
<keyword evidence="1" id="KW-1133">Transmembrane helix</keyword>